<dbReference type="SUPFAM" id="SSF109715">
    <property type="entry name" value="DEK C-terminal domain"/>
    <property type="match status" value="1"/>
</dbReference>
<accession>A0A9W7ZY36</accession>
<feature type="compositionally biased region" description="Low complexity" evidence="1">
    <location>
        <begin position="106"/>
        <end position="115"/>
    </location>
</feature>
<evidence type="ECO:0000259" key="2">
    <source>
        <dbReference type="PROSITE" id="PS51925"/>
    </source>
</evidence>
<feature type="region of interest" description="Disordered" evidence="1">
    <location>
        <begin position="65"/>
        <end position="88"/>
    </location>
</feature>
<feature type="compositionally biased region" description="Low complexity" evidence="1">
    <location>
        <begin position="365"/>
        <end position="376"/>
    </location>
</feature>
<evidence type="ECO:0000313" key="5">
    <source>
        <dbReference type="Proteomes" id="UP001150538"/>
    </source>
</evidence>
<evidence type="ECO:0008006" key="6">
    <source>
        <dbReference type="Google" id="ProtNLM"/>
    </source>
</evidence>
<name>A0A9W7ZY36_9FUNG</name>
<dbReference type="PROSITE" id="PS51925">
    <property type="entry name" value="SWIB_MDM2"/>
    <property type="match status" value="1"/>
</dbReference>
<feature type="compositionally biased region" description="Basic and acidic residues" evidence="1">
    <location>
        <begin position="270"/>
        <end position="290"/>
    </location>
</feature>
<feature type="compositionally biased region" description="Polar residues" evidence="1">
    <location>
        <begin position="253"/>
        <end position="269"/>
    </location>
</feature>
<dbReference type="InterPro" id="IPR003121">
    <property type="entry name" value="SWIB_MDM2_domain"/>
</dbReference>
<proteinExistence type="predicted"/>
<dbReference type="PANTHER" id="PTHR13844">
    <property type="entry name" value="SWI/SNF-RELATED MATRIX-ASSOCIATED ACTIN-DEPENDENT REGULATOR OF CHROMATIN SUBFAMILY D"/>
    <property type="match status" value="1"/>
</dbReference>
<feature type="domain" description="DM2" evidence="2">
    <location>
        <begin position="150"/>
        <end position="227"/>
    </location>
</feature>
<dbReference type="InterPro" id="IPR036885">
    <property type="entry name" value="SWIB_MDM2_dom_sf"/>
</dbReference>
<protein>
    <recommendedName>
        <fullName evidence="6">DM2 domain-containing protein</fullName>
    </recommendedName>
</protein>
<dbReference type="EMBL" id="JANBPU010000140">
    <property type="protein sequence ID" value="KAJ1915576.1"/>
    <property type="molecule type" value="Genomic_DNA"/>
</dbReference>
<organism evidence="4 5">
    <name type="scientific">Mycoemilia scoparia</name>
    <dbReference type="NCBI Taxonomy" id="417184"/>
    <lineage>
        <taxon>Eukaryota</taxon>
        <taxon>Fungi</taxon>
        <taxon>Fungi incertae sedis</taxon>
        <taxon>Zoopagomycota</taxon>
        <taxon>Kickxellomycotina</taxon>
        <taxon>Kickxellomycetes</taxon>
        <taxon>Kickxellales</taxon>
        <taxon>Kickxellaceae</taxon>
        <taxon>Mycoemilia</taxon>
    </lineage>
</organism>
<dbReference type="InterPro" id="IPR019835">
    <property type="entry name" value="SWIB_domain"/>
</dbReference>
<dbReference type="SMART" id="SM00151">
    <property type="entry name" value="SWIB"/>
    <property type="match status" value="1"/>
</dbReference>
<dbReference type="Pfam" id="PF08766">
    <property type="entry name" value="DEK_C"/>
    <property type="match status" value="1"/>
</dbReference>
<dbReference type="Pfam" id="PF02201">
    <property type="entry name" value="SWIB"/>
    <property type="match status" value="1"/>
</dbReference>
<dbReference type="OrthoDB" id="10251073at2759"/>
<feature type="domain" description="DEK-C" evidence="3">
    <location>
        <begin position="1"/>
        <end position="56"/>
    </location>
</feature>
<evidence type="ECO:0000259" key="3">
    <source>
        <dbReference type="PROSITE" id="PS51998"/>
    </source>
</evidence>
<evidence type="ECO:0000256" key="1">
    <source>
        <dbReference type="SAM" id="MobiDB-lite"/>
    </source>
</evidence>
<feature type="region of interest" description="Disordered" evidence="1">
    <location>
        <begin position="243"/>
        <end position="376"/>
    </location>
</feature>
<dbReference type="AlphaFoldDB" id="A0A9W7ZY36"/>
<feature type="region of interest" description="Disordered" evidence="1">
    <location>
        <begin position="102"/>
        <end position="157"/>
    </location>
</feature>
<feature type="compositionally biased region" description="Polar residues" evidence="1">
    <location>
        <begin position="329"/>
        <end position="357"/>
    </location>
</feature>
<gene>
    <name evidence="4" type="ORF">H4219_004242</name>
</gene>
<keyword evidence="5" id="KW-1185">Reference proteome</keyword>
<sequence>MEDAKSLTPRIRSILQESDLQCVTAKHVIRRLEAELGRPLDEQKKELKAIILEEFNLIHEYRNMEREEESNAIRKQQSQYPRAGMLPPGASAAAAAAAGLVDGFDPQGQPQQQQPAPGPKRRGRPPKVGSKKRKRQSQPSDPDKPKRQTGLSKPMRLSQQFQNHFNRTYMPRTQVVKGLWDHIKSNNLQDQQDKRYINCDDTLKTLFGVDRMFMYAMNKMLNDHLTKPETEDEKTAADAECGTSFFKPKDENGNSNNTSNGDQQQQKQPSLKDDSEERGSNSHNNDHGSEEPSASSKVKLLESHGDQQPPDSSVVGTSGGGGDGDDYSIQSPSTGGSSNLFTPPSQQSSGRQDQLQPSVLPPPSTTNTSNNSNNPQ</sequence>
<comment type="caution">
    <text evidence="4">The sequence shown here is derived from an EMBL/GenBank/DDBJ whole genome shotgun (WGS) entry which is preliminary data.</text>
</comment>
<feature type="compositionally biased region" description="Basic residues" evidence="1">
    <location>
        <begin position="119"/>
        <end position="136"/>
    </location>
</feature>
<dbReference type="Proteomes" id="UP001150538">
    <property type="component" value="Unassembled WGS sequence"/>
</dbReference>
<dbReference type="CDD" id="cd10567">
    <property type="entry name" value="SWIB-MDM2_like"/>
    <property type="match status" value="1"/>
</dbReference>
<reference evidence="4" key="1">
    <citation type="submission" date="2022-07" db="EMBL/GenBank/DDBJ databases">
        <title>Phylogenomic reconstructions and comparative analyses of Kickxellomycotina fungi.</title>
        <authorList>
            <person name="Reynolds N.K."/>
            <person name="Stajich J.E."/>
            <person name="Barry K."/>
            <person name="Grigoriev I.V."/>
            <person name="Crous P."/>
            <person name="Smith M.E."/>
        </authorList>
    </citation>
    <scope>NUCLEOTIDE SEQUENCE</scope>
    <source>
        <strain evidence="4">NBRC 100468</strain>
    </source>
</reference>
<dbReference type="PROSITE" id="PS51998">
    <property type="entry name" value="DEK_C"/>
    <property type="match status" value="1"/>
</dbReference>
<evidence type="ECO:0000313" key="4">
    <source>
        <dbReference type="EMBL" id="KAJ1915576.1"/>
    </source>
</evidence>
<dbReference type="SUPFAM" id="SSF47592">
    <property type="entry name" value="SWIB/MDM2 domain"/>
    <property type="match status" value="1"/>
</dbReference>
<dbReference type="Gene3D" id="1.10.245.10">
    <property type="entry name" value="SWIB/MDM2 domain"/>
    <property type="match status" value="1"/>
</dbReference>
<dbReference type="InterPro" id="IPR014876">
    <property type="entry name" value="DEK_C"/>
</dbReference>